<dbReference type="AlphaFoldDB" id="A0A1M6GPT0"/>
<organism evidence="1 2">
    <name type="scientific">Aquimarina spongiae</name>
    <dbReference type="NCBI Taxonomy" id="570521"/>
    <lineage>
        <taxon>Bacteria</taxon>
        <taxon>Pseudomonadati</taxon>
        <taxon>Bacteroidota</taxon>
        <taxon>Flavobacteriia</taxon>
        <taxon>Flavobacteriales</taxon>
        <taxon>Flavobacteriaceae</taxon>
        <taxon>Aquimarina</taxon>
    </lineage>
</organism>
<accession>A0A1M6GPT0</accession>
<dbReference type="RefSeq" id="WP_073316581.1">
    <property type="nucleotide sequence ID" value="NZ_FQYP01000005.1"/>
</dbReference>
<sequence length="92" mass="11342">MKYSEQYYDVYEMLPEKLAEKYPELSFDNHCYLRIALDNMASTKWDTVILRLAYKHLSLEQRKEIIRLLKAYFYDKSLLLRHNQQSLQYRKK</sequence>
<dbReference type="Proteomes" id="UP000184432">
    <property type="component" value="Unassembled WGS sequence"/>
</dbReference>
<name>A0A1M6GPT0_9FLAO</name>
<gene>
    <name evidence="1" type="ORF">SAMN04488508_105385</name>
</gene>
<protein>
    <submittedName>
        <fullName evidence="1">Uncharacterized protein</fullName>
    </submittedName>
</protein>
<proteinExistence type="predicted"/>
<evidence type="ECO:0000313" key="2">
    <source>
        <dbReference type="Proteomes" id="UP000184432"/>
    </source>
</evidence>
<dbReference type="EMBL" id="FQYP01000005">
    <property type="protein sequence ID" value="SHJ11896.1"/>
    <property type="molecule type" value="Genomic_DNA"/>
</dbReference>
<reference evidence="2" key="1">
    <citation type="submission" date="2016-11" db="EMBL/GenBank/DDBJ databases">
        <authorList>
            <person name="Varghese N."/>
            <person name="Submissions S."/>
        </authorList>
    </citation>
    <scope>NUCLEOTIDE SEQUENCE [LARGE SCALE GENOMIC DNA]</scope>
    <source>
        <strain evidence="2">DSM 22623</strain>
    </source>
</reference>
<keyword evidence="2" id="KW-1185">Reference proteome</keyword>
<evidence type="ECO:0000313" key="1">
    <source>
        <dbReference type="EMBL" id="SHJ11896.1"/>
    </source>
</evidence>
<dbReference type="STRING" id="570521.SAMN04488508_105385"/>